<dbReference type="EMBL" id="KR029610">
    <property type="protein sequence ID" value="AKH48880.1"/>
    <property type="molecule type" value="Genomic_DNA"/>
</dbReference>
<reference evidence="1" key="1">
    <citation type="journal article" date="2015" name="Front. Microbiol.">
        <title>Combining genomic sequencing methods to explore viral diversity and reveal potential virus-host interactions.</title>
        <authorList>
            <person name="Chow C.E."/>
            <person name="Winget D.M."/>
            <person name="White R.A.III."/>
            <person name="Hallam S.J."/>
            <person name="Suttle C.A."/>
        </authorList>
    </citation>
    <scope>NUCLEOTIDE SEQUENCE</scope>
    <source>
        <strain evidence="1">Oxic3_4</strain>
    </source>
</reference>
<sequence length="107" mass="12021">MSIHRAITSKVARSSQSYSRTYSHYAHRFTTTIKSLSCCIVTFHSSLVLTNKAVCTRNIGEGSPHDVQRSLNEGEVQYKERTFLNQTVCILSKASKLSLKCDIFSCI</sequence>
<reference evidence="1" key="2">
    <citation type="submission" date="2015-03" db="EMBL/GenBank/DDBJ databases">
        <authorList>
            <person name="Chow C.-E.T."/>
            <person name="Winget D.M."/>
            <person name="White R.A.III."/>
            <person name="Hallam S.J."/>
            <person name="Suttle C.A."/>
        </authorList>
    </citation>
    <scope>NUCLEOTIDE SEQUENCE</scope>
    <source>
        <strain evidence="1">Oxic3_4</strain>
    </source>
</reference>
<name>A0A0F7LAE3_9VIRU</name>
<protein>
    <submittedName>
        <fullName evidence="1">RNA polymerase</fullName>
    </submittedName>
</protein>
<proteinExistence type="predicted"/>
<accession>A0A0F7LAE3</accession>
<organism evidence="1">
    <name type="scientific">uncultured marine virus</name>
    <dbReference type="NCBI Taxonomy" id="186617"/>
    <lineage>
        <taxon>Viruses</taxon>
        <taxon>environmental samples</taxon>
    </lineage>
</organism>
<evidence type="ECO:0000313" key="1">
    <source>
        <dbReference type="EMBL" id="AKH48880.1"/>
    </source>
</evidence>